<dbReference type="Pfam" id="PF00129">
    <property type="entry name" value="MHC_I"/>
    <property type="match status" value="1"/>
</dbReference>
<dbReference type="GO" id="GO:0006955">
    <property type="term" value="P:immune response"/>
    <property type="evidence" value="ECO:0007669"/>
    <property type="project" value="TreeGrafter"/>
</dbReference>
<sequence length="359" mass="41325">MKVLVHQTTATVRQVRKLLGFLNYYETYTQDFSKTAKPLHQLVLRTSSSQVPNFPEFVSVGVLNGLEILHCDSEIRRTEPKQEWMKRVTEDDPNFWYWTTRLCVDSVQTGKENIEKVKRRFNQTEGVHMWQWMFGCDWDDETDDITVYLQYAFDGEDFIYLNLSTESWVVVKPEALITKEKWVKSGAIQLAKQYIHKVCTVGLKNYVRYGEKTLKRTELPLVALLQKSSSAPVTCHATGFYPDTARLFWTKDGHEVLEDVDPGEILPNGDGTFQTSVSLDLSSVPSKDWDRHHCVFQLFGDKNKHVTRLDQSKIRTNGKNPPTSIITAVVVVGLIIIIIAAALFYLPLYRFLFLHLSHS</sequence>
<protein>
    <recommendedName>
        <fullName evidence="4">Ig-like domain-containing protein</fullName>
    </recommendedName>
</protein>
<dbReference type="SUPFAM" id="SSF56672">
    <property type="entry name" value="DNA/RNA polymerases"/>
    <property type="match status" value="1"/>
</dbReference>
<organism evidence="5 6">
    <name type="scientific">Periophthalmus magnuspinnatus</name>
    <dbReference type="NCBI Taxonomy" id="409849"/>
    <lineage>
        <taxon>Eukaryota</taxon>
        <taxon>Metazoa</taxon>
        <taxon>Chordata</taxon>
        <taxon>Craniata</taxon>
        <taxon>Vertebrata</taxon>
        <taxon>Euteleostomi</taxon>
        <taxon>Actinopterygii</taxon>
        <taxon>Neopterygii</taxon>
        <taxon>Teleostei</taxon>
        <taxon>Neoteleostei</taxon>
        <taxon>Acanthomorphata</taxon>
        <taxon>Gobiaria</taxon>
        <taxon>Gobiiformes</taxon>
        <taxon>Gobioidei</taxon>
        <taxon>Gobiidae</taxon>
        <taxon>Oxudercinae</taxon>
        <taxon>Periophthalmus</taxon>
    </lineage>
</organism>
<dbReference type="PANTHER" id="PTHR16675:SF237">
    <property type="entry name" value="MHC CLASS I ANTIGEN TRANSCRIPT VARIANT 1-RELATED"/>
    <property type="match status" value="1"/>
</dbReference>
<dbReference type="PRINTS" id="PR01638">
    <property type="entry name" value="MHCCLASSI"/>
</dbReference>
<dbReference type="PANTHER" id="PTHR16675">
    <property type="entry name" value="MHC CLASS I-RELATED"/>
    <property type="match status" value="1"/>
</dbReference>
<evidence type="ECO:0000256" key="1">
    <source>
        <dbReference type="ARBA" id="ARBA00023180"/>
    </source>
</evidence>
<dbReference type="STRING" id="409849.ENSPMGP00000024451"/>
<dbReference type="GO" id="GO:0005615">
    <property type="term" value="C:extracellular space"/>
    <property type="evidence" value="ECO:0007669"/>
    <property type="project" value="TreeGrafter"/>
</dbReference>
<keyword evidence="3" id="KW-0472">Membrane</keyword>
<name>A0A3B4B7D5_9GOBI</name>
<dbReference type="SMART" id="SM00407">
    <property type="entry name" value="IGc1"/>
    <property type="match status" value="1"/>
</dbReference>
<dbReference type="InterPro" id="IPR003597">
    <property type="entry name" value="Ig_C1-set"/>
</dbReference>
<dbReference type="FunFam" id="3.30.500.10:FF:000001">
    <property type="entry name" value="H-2 class I histocompatibility antigen, alpha chain"/>
    <property type="match status" value="1"/>
</dbReference>
<reference evidence="5" key="1">
    <citation type="submission" date="2025-08" db="UniProtKB">
        <authorList>
            <consortium name="Ensembl"/>
        </authorList>
    </citation>
    <scope>IDENTIFICATION</scope>
</reference>
<dbReference type="Gene3D" id="3.30.500.10">
    <property type="entry name" value="MHC class I-like antigen recognition-like"/>
    <property type="match status" value="1"/>
</dbReference>
<dbReference type="SUPFAM" id="SSF54452">
    <property type="entry name" value="MHC antigen-recognition domain"/>
    <property type="match status" value="1"/>
</dbReference>
<dbReference type="InterPro" id="IPR050208">
    <property type="entry name" value="MHC_class-I_related"/>
</dbReference>
<dbReference type="InterPro" id="IPR001039">
    <property type="entry name" value="MHC_I_a_a1/a2"/>
</dbReference>
<reference evidence="5" key="2">
    <citation type="submission" date="2025-09" db="UniProtKB">
        <authorList>
            <consortium name="Ensembl"/>
        </authorList>
    </citation>
    <scope>IDENTIFICATION</scope>
</reference>
<evidence type="ECO:0000256" key="2">
    <source>
        <dbReference type="RuleBase" id="RU004439"/>
    </source>
</evidence>
<dbReference type="InterPro" id="IPR011161">
    <property type="entry name" value="MHC_I-like_Ag-recog"/>
</dbReference>
<dbReference type="PROSITE" id="PS50835">
    <property type="entry name" value="IG_LIKE"/>
    <property type="match status" value="1"/>
</dbReference>
<dbReference type="Pfam" id="PF07654">
    <property type="entry name" value="C1-set"/>
    <property type="match status" value="1"/>
</dbReference>
<comment type="similarity">
    <text evidence="2">Belongs to the MHC class I family.</text>
</comment>
<evidence type="ECO:0000256" key="3">
    <source>
        <dbReference type="SAM" id="Phobius"/>
    </source>
</evidence>
<dbReference type="GO" id="GO:0009897">
    <property type="term" value="C:external side of plasma membrane"/>
    <property type="evidence" value="ECO:0007669"/>
    <property type="project" value="TreeGrafter"/>
</dbReference>
<dbReference type="SUPFAM" id="SSF48726">
    <property type="entry name" value="Immunoglobulin"/>
    <property type="match status" value="1"/>
</dbReference>
<dbReference type="Proteomes" id="UP000261520">
    <property type="component" value="Unplaced"/>
</dbReference>
<proteinExistence type="inferred from homology"/>
<keyword evidence="1" id="KW-0325">Glycoprotein</keyword>
<dbReference type="InterPro" id="IPR013783">
    <property type="entry name" value="Ig-like_fold"/>
</dbReference>
<keyword evidence="3" id="KW-1133">Transmembrane helix</keyword>
<dbReference type="InterPro" id="IPR043502">
    <property type="entry name" value="DNA/RNA_pol_sf"/>
</dbReference>
<evidence type="ECO:0000313" key="6">
    <source>
        <dbReference type="Proteomes" id="UP000261520"/>
    </source>
</evidence>
<dbReference type="Gene3D" id="2.60.40.10">
    <property type="entry name" value="Immunoglobulins"/>
    <property type="match status" value="1"/>
</dbReference>
<dbReference type="InterPro" id="IPR037055">
    <property type="entry name" value="MHC_I-like_Ag-recog_sf"/>
</dbReference>
<dbReference type="Ensembl" id="ENSPMGT00000026048.1">
    <property type="protein sequence ID" value="ENSPMGP00000024451.1"/>
    <property type="gene ID" value="ENSPMGG00000016847.1"/>
</dbReference>
<dbReference type="InterPro" id="IPR011162">
    <property type="entry name" value="MHC_I/II-like_Ag-recog"/>
</dbReference>
<evidence type="ECO:0000313" key="5">
    <source>
        <dbReference type="Ensembl" id="ENSPMGP00000024451.1"/>
    </source>
</evidence>
<accession>A0A3B4B7D5</accession>
<dbReference type="InterPro" id="IPR007110">
    <property type="entry name" value="Ig-like_dom"/>
</dbReference>
<keyword evidence="6" id="KW-1185">Reference proteome</keyword>
<keyword evidence="3" id="KW-0812">Transmembrane</keyword>
<feature type="domain" description="Ig-like" evidence="4">
    <location>
        <begin position="220"/>
        <end position="307"/>
    </location>
</feature>
<evidence type="ECO:0000259" key="4">
    <source>
        <dbReference type="PROSITE" id="PS50835"/>
    </source>
</evidence>
<dbReference type="InterPro" id="IPR036179">
    <property type="entry name" value="Ig-like_dom_sf"/>
</dbReference>
<dbReference type="AlphaFoldDB" id="A0A3B4B7D5"/>
<feature type="transmembrane region" description="Helical" evidence="3">
    <location>
        <begin position="325"/>
        <end position="346"/>
    </location>
</feature>